<dbReference type="InterPro" id="IPR003870">
    <property type="entry name" value="DUF222"/>
</dbReference>
<dbReference type="KEGG" id="nyu:D7D52_22450"/>
<proteinExistence type="predicted"/>
<protein>
    <submittedName>
        <fullName evidence="2">HNH endonuclease</fullName>
    </submittedName>
</protein>
<dbReference type="GO" id="GO:0004519">
    <property type="term" value="F:endonuclease activity"/>
    <property type="evidence" value="ECO:0007669"/>
    <property type="project" value="UniProtKB-KW"/>
</dbReference>
<evidence type="ECO:0000313" key="2">
    <source>
        <dbReference type="EMBL" id="AYF76141.1"/>
    </source>
</evidence>
<dbReference type="Proteomes" id="UP000267164">
    <property type="component" value="Chromosome"/>
</dbReference>
<evidence type="ECO:0000313" key="3">
    <source>
        <dbReference type="Proteomes" id="UP000267164"/>
    </source>
</evidence>
<reference evidence="2 3" key="1">
    <citation type="submission" date="2018-09" db="EMBL/GenBank/DDBJ databases">
        <title>Nocardia yunnanensis sp. nov., an actinomycete isolated from a soil sample.</title>
        <authorList>
            <person name="Zhang J."/>
        </authorList>
    </citation>
    <scope>NUCLEOTIDE SEQUENCE [LARGE SCALE GENOMIC DNA]</scope>
    <source>
        <strain evidence="2 3">CFHS0054</strain>
    </source>
</reference>
<organism evidence="2 3">
    <name type="scientific">Nocardia yunnanensis</name>
    <dbReference type="NCBI Taxonomy" id="2382165"/>
    <lineage>
        <taxon>Bacteria</taxon>
        <taxon>Bacillati</taxon>
        <taxon>Actinomycetota</taxon>
        <taxon>Actinomycetes</taxon>
        <taxon>Mycobacteriales</taxon>
        <taxon>Nocardiaceae</taxon>
        <taxon>Nocardia</taxon>
    </lineage>
</organism>
<keyword evidence="2" id="KW-0378">Hydrolase</keyword>
<dbReference type="InterPro" id="IPR003615">
    <property type="entry name" value="HNH_nuc"/>
</dbReference>
<feature type="domain" description="HNH nuclease" evidence="1">
    <location>
        <begin position="479"/>
        <end position="531"/>
    </location>
</feature>
<accession>A0A386ZET6</accession>
<dbReference type="SMART" id="SM00507">
    <property type="entry name" value="HNHc"/>
    <property type="match status" value="1"/>
</dbReference>
<keyword evidence="3" id="KW-1185">Reference proteome</keyword>
<dbReference type="OrthoDB" id="3513062at2"/>
<keyword evidence="2" id="KW-0540">Nuclease</keyword>
<sequence length="597" mass="61339">MNSMGVTFDNCGIAELVTAVETLSTTLAHATLTPFADADVVALMQQLETCKRKLSALDSKLIIEASDRSLPEASGAGKLVPFLRQTLGLSAHDASVRVKITRECGEFTEPSGRPRPAALPVAAEAFAAGALSRDHVRHIVDIMTHLPADIPVETRVDVEQVLVEQSCEGLFPDDLPKIGREILARLDPDGTVINDADRRRRRGLVIGRPGVDGMSWVEGWITPELRACLDAVLAKFARPGMCNADDPESPGVPGASSAARTPGAVVAPDSIAASGAAVCGLPGPAVAGGVVAGGGVGAADSDVVNTGAAATSVVTAGVATHGVVAEGVAAHGFTAQGPAGQGVAAQGRSAQDVAATGGGEARPATGAVADSAVLEAAARRDRRDAGQRNHDALLALLQAGVDMNKLGSHRGLPVQITLTMSLADLERGAGIATTATGGHISINEALKMAAGSKPVLAVLDGDGIPLYLGRSRERLATPGQRLALIARDKGCTHPDCDAPAAMCAAHHVVDWAKGGPTDLNNLALVCDHHHALVNDSEYGWATVMMGKDSAHRGRVGWIAPAVIDPSRTPRVNEKHHAGQRVATSIAARCHQRGPQAA</sequence>
<evidence type="ECO:0000259" key="1">
    <source>
        <dbReference type="SMART" id="SM00507"/>
    </source>
</evidence>
<dbReference type="CDD" id="cd00085">
    <property type="entry name" value="HNHc"/>
    <property type="match status" value="1"/>
</dbReference>
<dbReference type="Pfam" id="PF02720">
    <property type="entry name" value="DUF222"/>
    <property type="match status" value="2"/>
</dbReference>
<gene>
    <name evidence="2" type="ORF">D7D52_22450</name>
</gene>
<keyword evidence="2" id="KW-0255">Endonuclease</keyword>
<name>A0A386ZET6_9NOCA</name>
<dbReference type="EMBL" id="CP032568">
    <property type="protein sequence ID" value="AYF76141.1"/>
    <property type="molecule type" value="Genomic_DNA"/>
</dbReference>
<dbReference type="AlphaFoldDB" id="A0A386ZET6"/>
<dbReference type="RefSeq" id="WP_120739355.1">
    <property type="nucleotide sequence ID" value="NZ_CP032568.1"/>
</dbReference>